<accession>A0A515IKM0</accession>
<proteinExistence type="predicted"/>
<sequence>MYIARDKDGDLYLYRERPVKHDKKENWQPCSDNPHDFYKLDSSLFPEVKWEDEEPTEVELVKKEKV</sequence>
<keyword evidence="4" id="KW-1185">Reference proteome</keyword>
<gene>
    <name evidence="2" type="ORF">DYI28_02555</name>
    <name evidence="1" type="ORF">F3D66_21390</name>
</gene>
<reference evidence="1 4" key="3">
    <citation type="journal article" date="2019" name="Nat. Med.">
        <title>A library of human gut bacterial isolates paired with longitudinal multiomics data enables mechanistic microbiome research.</title>
        <authorList>
            <person name="Poyet M."/>
            <person name="Groussin M."/>
            <person name="Gibbons S.M."/>
            <person name="Avila-Pacheco J."/>
            <person name="Jiang X."/>
            <person name="Kearney S.M."/>
            <person name="Perrotta A.R."/>
            <person name="Berdy B."/>
            <person name="Zhao S."/>
            <person name="Lieberman T.D."/>
            <person name="Swanson P.K."/>
            <person name="Smith M."/>
            <person name="Roesemann S."/>
            <person name="Alexander J.E."/>
            <person name="Rich S.A."/>
            <person name="Livny J."/>
            <person name="Vlamakis H."/>
            <person name="Clish C."/>
            <person name="Bullock K."/>
            <person name="Deik A."/>
            <person name="Scott J."/>
            <person name="Pierce K.A."/>
            <person name="Xavier R.J."/>
            <person name="Alm E.J."/>
        </authorList>
    </citation>
    <scope>NUCLEOTIDE SEQUENCE [LARGE SCALE GENOMIC DNA]</scope>
    <source>
        <strain evidence="1 4">BIOML-A134</strain>
    </source>
</reference>
<evidence type="ECO:0000313" key="4">
    <source>
        <dbReference type="Proteomes" id="UP000473905"/>
    </source>
</evidence>
<reference evidence="2" key="2">
    <citation type="journal article" date="2018" name="Nature">
        <title>Human gut bacteria contain acquired interbacterial defence systems.</title>
        <authorList>
            <person name="Ross B.D."/>
            <person name="Verster A.J."/>
            <person name="Radey M.C."/>
            <person name="Schmidtke D.T."/>
            <person name="Pope C.E."/>
            <person name="Hoffman L.R."/>
            <person name="Hajjar A."/>
            <person name="Peterson S.B."/>
            <person name="Borenstein E."/>
            <person name="Mougous J."/>
        </authorList>
    </citation>
    <scope>NUCLEOTIDE SEQUENCE</scope>
    <source>
        <strain evidence="2">3725 D1 iv</strain>
    </source>
</reference>
<reference evidence="3" key="1">
    <citation type="journal article" date="2018" name="J. Anim. Genet.">
        <title>Acquired interbacterial defense systems protect against interspecies antagonism in the human gut microbiome.</title>
        <authorList>
            <person name="Ross B.D."/>
            <person name="Verster A.J."/>
            <person name="Radey M.C."/>
            <person name="Schmidtke D.T."/>
            <person name="Pope C.E."/>
            <person name="Hoffman L.R."/>
            <person name="Hajjar A."/>
            <person name="Peterson S.B."/>
            <person name="Borenstein E."/>
            <person name="Mougous J."/>
        </authorList>
    </citation>
    <scope>NUCLEOTIDE SEQUENCE [LARGE SCALE GENOMIC DNA]</scope>
    <source>
        <strain evidence="3">3725 D1 iv</strain>
    </source>
</reference>
<dbReference type="Proteomes" id="UP000318823">
    <property type="component" value="Chromosome"/>
</dbReference>
<organism evidence="1 4">
    <name type="scientific">Bacteroides ovatus</name>
    <dbReference type="NCBI Taxonomy" id="28116"/>
    <lineage>
        <taxon>Bacteria</taxon>
        <taxon>Pseudomonadati</taxon>
        <taxon>Bacteroidota</taxon>
        <taxon>Bacteroidia</taxon>
        <taxon>Bacteroidales</taxon>
        <taxon>Bacteroidaceae</taxon>
        <taxon>Bacteroides</taxon>
    </lineage>
</organism>
<dbReference type="AlphaFoldDB" id="A0A515IKM0"/>
<reference evidence="2" key="4">
    <citation type="submission" date="2019-07" db="EMBL/GenBank/DDBJ databases">
        <authorList>
            <person name="Ross B.D."/>
            <person name="Verster A.J."/>
            <person name="Radey M.C."/>
            <person name="Schmidtke D.T."/>
            <person name="Pope C.E."/>
            <person name="Hoffman L.R."/>
            <person name="Hajjar A."/>
            <person name="Peterson S.B."/>
            <person name="Borenstein E."/>
            <person name="Mougous J.D."/>
        </authorList>
    </citation>
    <scope>NUCLEOTIDE SEQUENCE</scope>
    <source>
        <strain evidence="2">3725 D1 iv</strain>
    </source>
</reference>
<dbReference type="EMBL" id="VWKB01000032">
    <property type="protein sequence ID" value="KAA4092579.1"/>
    <property type="molecule type" value="Genomic_DNA"/>
</dbReference>
<dbReference type="Proteomes" id="UP000473905">
    <property type="component" value="Unassembled WGS sequence"/>
</dbReference>
<dbReference type="RefSeq" id="WP_032846339.1">
    <property type="nucleotide sequence ID" value="NZ_CP041395.1"/>
</dbReference>
<name>A0A515IKM0_BACOV</name>
<protein>
    <submittedName>
        <fullName evidence="1">Uncharacterized protein</fullName>
    </submittedName>
</protein>
<evidence type="ECO:0000313" key="1">
    <source>
        <dbReference type="EMBL" id="KAA4092579.1"/>
    </source>
</evidence>
<evidence type="ECO:0000313" key="2">
    <source>
        <dbReference type="EMBL" id="QDM07687.1"/>
    </source>
</evidence>
<evidence type="ECO:0000313" key="3">
    <source>
        <dbReference type="Proteomes" id="UP000318823"/>
    </source>
</evidence>
<dbReference type="EMBL" id="CP041395">
    <property type="protein sequence ID" value="QDM07687.1"/>
    <property type="molecule type" value="Genomic_DNA"/>
</dbReference>